<dbReference type="OrthoDB" id="6317662at2759"/>
<dbReference type="GO" id="GO:0016020">
    <property type="term" value="C:membrane"/>
    <property type="evidence" value="ECO:0007669"/>
    <property type="project" value="InterPro"/>
</dbReference>
<sequence length="737" mass="83813">MGGSPSITVSSLKVVDNVSCSNTFTVSTVLSVGHVPFPKSLALFYFTSLVVETLSFTKPVYHVTICEDEIPSLIPVIRLQVDEMKPTSRIQYLLENQGVEQNAFRIDSKTGALELFSMLPPMSMALTVKAILEDGSNHFEAETVVRVHVVCFVGSHAWDAVRKLTNFNLLNLKSMCHFEFRTPDIHLDKSFNTSPGNMHTNHLLYRIRLRHFGCVVRTNLKCTVSNGAQLANATIGEIGSGMRCPNILIRPTLFSTERNMTDIDLGDLCGTGDENSWKIFFSLVDSGEDETRDANTINLEIELRATHCMEVENQKTITIQFESHFDEQLISKNATIDVRHKGQPITDVDLKMYINTSDVYPGSHLRLRILSFTMILYCQLQFPIDKYPWATVHTIEHVILHSERNQFKQLIDHTPSETADCQVQTWTSAYQTTESVSLTTSETTHTNKSPFNRRHMTILLGRASDIYYIRINLPDFEDRWFSSHISITSDGRAFSDIGECIFNAYHDNSHICVFKHSFQARGLRIIPTKPVIKSDITKYSVHLYGIPYKRDIHQFDPCIKPYTLAPEGGPTLPQSMLLFNRSYIRVKDILIICHPVPQLATFSYPRMKCTGLVDGNRLTWFDLGPMISQIITYQNEDKRFFAVGPERSSILSTRDLTDQWTGISLSEYRNYIDGKNHTNATYLPWEETRTFNKNLYGAHCAEFTADDWNLCFDGIYYKSKMVAVWTDEAGLQLPSSG</sequence>
<protein>
    <recommendedName>
        <fullName evidence="3">F5/8 type C domain-containing protein</fullName>
    </recommendedName>
</protein>
<dbReference type="CDD" id="cd11304">
    <property type="entry name" value="Cadherin_repeat"/>
    <property type="match status" value="1"/>
</dbReference>
<dbReference type="SUPFAM" id="SSF49313">
    <property type="entry name" value="Cadherin-like"/>
    <property type="match status" value="1"/>
</dbReference>
<keyword evidence="2" id="KW-1185">Reference proteome</keyword>
<proteinExistence type="predicted"/>
<evidence type="ECO:0008006" key="3">
    <source>
        <dbReference type="Google" id="ProtNLM"/>
    </source>
</evidence>
<dbReference type="AlphaFoldDB" id="A0A504YVP4"/>
<gene>
    <name evidence="1" type="ORF">FGIG_07408</name>
</gene>
<dbReference type="EMBL" id="SUNJ01003063">
    <property type="protein sequence ID" value="TPP65524.1"/>
    <property type="molecule type" value="Genomic_DNA"/>
</dbReference>
<name>A0A504YVP4_FASGI</name>
<accession>A0A504YVP4</accession>
<organism evidence="1 2">
    <name type="scientific">Fasciola gigantica</name>
    <name type="common">Giant liver fluke</name>
    <dbReference type="NCBI Taxonomy" id="46835"/>
    <lineage>
        <taxon>Eukaryota</taxon>
        <taxon>Metazoa</taxon>
        <taxon>Spiralia</taxon>
        <taxon>Lophotrochozoa</taxon>
        <taxon>Platyhelminthes</taxon>
        <taxon>Trematoda</taxon>
        <taxon>Digenea</taxon>
        <taxon>Plagiorchiida</taxon>
        <taxon>Echinostomata</taxon>
        <taxon>Echinostomatoidea</taxon>
        <taxon>Fasciolidae</taxon>
        <taxon>Fasciola</taxon>
    </lineage>
</organism>
<dbReference type="InterPro" id="IPR015919">
    <property type="entry name" value="Cadherin-like_sf"/>
</dbReference>
<dbReference type="Proteomes" id="UP000316759">
    <property type="component" value="Unassembled WGS sequence"/>
</dbReference>
<dbReference type="GO" id="GO:0005509">
    <property type="term" value="F:calcium ion binding"/>
    <property type="evidence" value="ECO:0007669"/>
    <property type="project" value="InterPro"/>
</dbReference>
<reference evidence="1 2" key="1">
    <citation type="submission" date="2019-04" db="EMBL/GenBank/DDBJ databases">
        <title>Annotation for the trematode Fasciola gigantica.</title>
        <authorList>
            <person name="Choi Y.-J."/>
        </authorList>
    </citation>
    <scope>NUCLEOTIDE SEQUENCE [LARGE SCALE GENOMIC DNA]</scope>
    <source>
        <strain evidence="1">Uganda_cow_1</strain>
    </source>
</reference>
<dbReference type="Gene3D" id="2.60.40.60">
    <property type="entry name" value="Cadherins"/>
    <property type="match status" value="1"/>
</dbReference>
<evidence type="ECO:0000313" key="2">
    <source>
        <dbReference type="Proteomes" id="UP000316759"/>
    </source>
</evidence>
<comment type="caution">
    <text evidence="1">The sequence shown here is derived from an EMBL/GenBank/DDBJ whole genome shotgun (WGS) entry which is preliminary data.</text>
</comment>
<evidence type="ECO:0000313" key="1">
    <source>
        <dbReference type="EMBL" id="TPP65524.1"/>
    </source>
</evidence>